<dbReference type="InterPro" id="IPR005467">
    <property type="entry name" value="His_kinase_dom"/>
</dbReference>
<evidence type="ECO:0000256" key="17">
    <source>
        <dbReference type="ARBA" id="ARBA00024827"/>
    </source>
</evidence>
<feature type="domain" description="Histidine kinase" evidence="19">
    <location>
        <begin position="678"/>
        <end position="766"/>
    </location>
</feature>
<dbReference type="SUPFAM" id="SSF55785">
    <property type="entry name" value="PYP-like sensor domain (PAS domain)"/>
    <property type="match status" value="2"/>
</dbReference>
<evidence type="ECO:0000256" key="6">
    <source>
        <dbReference type="ARBA" id="ARBA00022485"/>
    </source>
</evidence>
<dbReference type="PROSITE" id="PS50113">
    <property type="entry name" value="PAC"/>
    <property type="match status" value="1"/>
</dbReference>
<keyword evidence="13 21" id="KW-0067">ATP-binding</keyword>
<feature type="domain" description="PAC" evidence="20">
    <location>
        <begin position="500"/>
        <end position="552"/>
    </location>
</feature>
<name>A0ABW9J7H7_9SPHI</name>
<evidence type="ECO:0000259" key="19">
    <source>
        <dbReference type="PROSITE" id="PS50109"/>
    </source>
</evidence>
<dbReference type="Pfam" id="PF07730">
    <property type="entry name" value="HisKA_3"/>
    <property type="match status" value="1"/>
</dbReference>
<dbReference type="InterPro" id="IPR035965">
    <property type="entry name" value="PAS-like_dom_sf"/>
</dbReference>
<dbReference type="EC" id="2.7.13.3" evidence="4"/>
<dbReference type="InterPro" id="IPR004358">
    <property type="entry name" value="Sig_transdc_His_kin-like_C"/>
</dbReference>
<dbReference type="Gene3D" id="3.30.450.20">
    <property type="entry name" value="PAS domain"/>
    <property type="match status" value="3"/>
</dbReference>
<dbReference type="InterPro" id="IPR036890">
    <property type="entry name" value="HATPase_C_sf"/>
</dbReference>
<evidence type="ECO:0000256" key="14">
    <source>
        <dbReference type="ARBA" id="ARBA00023004"/>
    </source>
</evidence>
<evidence type="ECO:0000256" key="5">
    <source>
        <dbReference type="ARBA" id="ARBA00017322"/>
    </source>
</evidence>
<keyword evidence="22" id="KW-1185">Reference proteome</keyword>
<keyword evidence="15" id="KW-0902">Two-component regulatory system</keyword>
<evidence type="ECO:0000256" key="3">
    <source>
        <dbReference type="ARBA" id="ARBA00004496"/>
    </source>
</evidence>
<dbReference type="EMBL" id="SSHJ02000007">
    <property type="protein sequence ID" value="MFN0256481.1"/>
    <property type="molecule type" value="Genomic_DNA"/>
</dbReference>
<keyword evidence="9" id="KW-0808">Transferase</keyword>
<dbReference type="Gene3D" id="1.20.5.1930">
    <property type="match status" value="1"/>
</dbReference>
<protein>
    <recommendedName>
        <fullName evidence="5">Oxygen sensor histidine kinase NreB</fullName>
        <ecNumber evidence="4">2.7.13.3</ecNumber>
    </recommendedName>
    <alternativeName>
        <fullName evidence="18">Nitrogen regulation protein B</fullName>
    </alternativeName>
</protein>
<dbReference type="SMART" id="SM00387">
    <property type="entry name" value="HATPase_c"/>
    <property type="match status" value="1"/>
</dbReference>
<sequence length="774" mass="88987">MNEPIRDISKRQPLCNYLLQLSDTIQDLAPTEIIPIALQLLKNELAAEYVALYQATEQDNKFILLNTDEPLLDTTLALEEEHRKILASAHFLNLANNIYFPLLHHKELTLVLVIKSQAERNWSIDEIQTAEQTLQRLWKTRLRAQKLQSLSDSEEKHRILFNSMDEGYCIIEMIHDDHGIPVDWRFLQVNPAFERHNGLKNAQGKTIKEMTPDIEDKWMFIYDSVAQSGKPLRFEEDSTALGRIFSLYAFRMRGEKPHVAVIFTDITRQRQAETALKATQENYRKTMEIEVAKRTAELQESKAQLQSVFDTTLVQLSILEAVRDDKGIIQDFEIKLINRELERETGKMDLVGRRYSEAFPSIRETGLLELIAKAVDTGLPQQTEYCYPEGDPYQWYACMFVSSGDTVVASYQNITAKKQVEQERYKNHLLLRQSEQLALLGSWDYQLDNQQLHWSEGMYELFNIPQQSPVQLQNYLQYATESSRKKAKQLIETIKDGHPSFKEILQLQINGKTKIIQIHTQLITDQYGKPERVLGTDLDVTASHLAQDKLKQLEAEKHREIVRTTFSTLEEERRRISENLHNGLAQILYGVKISLHTLSQKDCPDAFTKQLNYATELLSEAITENRRISHELMPPILEEFGLIEAIRDIVKKLQNQVKFTYRVSGITNKLEKYIKLAIYRTVQELMMNIVKHASATEALVEIVIKPKSVSIRVSDNGKGMPTQKTTHDGIGLASIRSKIKLLNGHMDIQSNIKGGTAIKISFPINGQTEKYIPI</sequence>
<evidence type="ECO:0000256" key="11">
    <source>
        <dbReference type="ARBA" id="ARBA00022741"/>
    </source>
</evidence>
<evidence type="ECO:0000256" key="2">
    <source>
        <dbReference type="ARBA" id="ARBA00001966"/>
    </source>
</evidence>
<dbReference type="GO" id="GO:0005524">
    <property type="term" value="F:ATP binding"/>
    <property type="evidence" value="ECO:0007669"/>
    <property type="project" value="UniProtKB-KW"/>
</dbReference>
<evidence type="ECO:0000256" key="4">
    <source>
        <dbReference type="ARBA" id="ARBA00012438"/>
    </source>
</evidence>
<keyword evidence="10" id="KW-0479">Metal-binding</keyword>
<dbReference type="InterPro" id="IPR000700">
    <property type="entry name" value="PAS-assoc_C"/>
</dbReference>
<keyword evidence="12" id="KW-0418">Kinase</keyword>
<evidence type="ECO:0000259" key="20">
    <source>
        <dbReference type="PROSITE" id="PS50113"/>
    </source>
</evidence>
<organism evidence="21 22">
    <name type="scientific">Pedobacter ureilyticus</name>
    <dbReference type="NCBI Taxonomy" id="1393051"/>
    <lineage>
        <taxon>Bacteria</taxon>
        <taxon>Pseudomonadati</taxon>
        <taxon>Bacteroidota</taxon>
        <taxon>Sphingobacteriia</taxon>
        <taxon>Sphingobacteriales</taxon>
        <taxon>Sphingobacteriaceae</taxon>
        <taxon>Pedobacter</taxon>
    </lineage>
</organism>
<dbReference type="InterPro" id="IPR003594">
    <property type="entry name" value="HATPase_dom"/>
</dbReference>
<evidence type="ECO:0000256" key="12">
    <source>
        <dbReference type="ARBA" id="ARBA00022777"/>
    </source>
</evidence>
<reference evidence="21 22" key="1">
    <citation type="submission" date="2024-12" db="EMBL/GenBank/DDBJ databases">
        <authorList>
            <person name="Hu S."/>
        </authorList>
    </citation>
    <scope>NUCLEOTIDE SEQUENCE [LARGE SCALE GENOMIC DNA]</scope>
    <source>
        <strain evidence="21 22">THG-T11</strain>
    </source>
</reference>
<dbReference type="PRINTS" id="PR00344">
    <property type="entry name" value="BCTRLSENSOR"/>
</dbReference>
<evidence type="ECO:0000256" key="1">
    <source>
        <dbReference type="ARBA" id="ARBA00000085"/>
    </source>
</evidence>
<evidence type="ECO:0000256" key="8">
    <source>
        <dbReference type="ARBA" id="ARBA00022553"/>
    </source>
</evidence>
<comment type="caution">
    <text evidence="21">The sequence shown here is derived from an EMBL/GenBank/DDBJ whole genome shotgun (WGS) entry which is preliminary data.</text>
</comment>
<evidence type="ECO:0000313" key="21">
    <source>
        <dbReference type="EMBL" id="MFN0256481.1"/>
    </source>
</evidence>
<comment type="function">
    <text evidence="17">Member of the two-component regulatory system NreB/NreC involved in the control of dissimilatory nitrate/nitrite reduction in response to oxygen. NreB functions as a direct oxygen sensor histidine kinase which is autophosphorylated, in the absence of oxygen, probably at the conserved histidine residue, and transfers its phosphate group probably to a conserved aspartate residue of NreC. NreB/NreC activates the expression of the nitrate (narGHJI) and nitrite (nir) reductase operons, as well as the putative nitrate transporter gene narT.</text>
</comment>
<evidence type="ECO:0000256" key="18">
    <source>
        <dbReference type="ARBA" id="ARBA00030800"/>
    </source>
</evidence>
<dbReference type="Gene3D" id="3.30.565.10">
    <property type="entry name" value="Histidine kinase-like ATPase, C-terminal domain"/>
    <property type="match status" value="1"/>
</dbReference>
<evidence type="ECO:0000256" key="7">
    <source>
        <dbReference type="ARBA" id="ARBA00022490"/>
    </source>
</evidence>
<evidence type="ECO:0000256" key="16">
    <source>
        <dbReference type="ARBA" id="ARBA00023014"/>
    </source>
</evidence>
<comment type="catalytic activity">
    <reaction evidence="1">
        <text>ATP + protein L-histidine = ADP + protein N-phospho-L-histidine.</text>
        <dbReference type="EC" id="2.7.13.3"/>
    </reaction>
</comment>
<proteinExistence type="predicted"/>
<dbReference type="PROSITE" id="PS50109">
    <property type="entry name" value="HIS_KIN"/>
    <property type="match status" value="1"/>
</dbReference>
<dbReference type="InterPro" id="IPR011712">
    <property type="entry name" value="Sig_transdc_His_kin_sub3_dim/P"/>
</dbReference>
<dbReference type="SUPFAM" id="SSF55874">
    <property type="entry name" value="ATPase domain of HSP90 chaperone/DNA topoisomerase II/histidine kinase"/>
    <property type="match status" value="1"/>
</dbReference>
<dbReference type="PANTHER" id="PTHR24421:SF10">
    <property type="entry name" value="NITRATE_NITRITE SENSOR PROTEIN NARQ"/>
    <property type="match status" value="1"/>
</dbReference>
<comment type="cofactor">
    <cofactor evidence="2">
        <name>[4Fe-4S] cluster</name>
        <dbReference type="ChEBI" id="CHEBI:49883"/>
    </cofactor>
</comment>
<dbReference type="Pfam" id="PF02518">
    <property type="entry name" value="HATPase_c"/>
    <property type="match status" value="1"/>
</dbReference>
<keyword evidence="6" id="KW-0004">4Fe-4S</keyword>
<keyword evidence="14" id="KW-0408">Iron</keyword>
<keyword evidence="16" id="KW-0411">Iron-sulfur</keyword>
<dbReference type="PANTHER" id="PTHR24421">
    <property type="entry name" value="NITRATE/NITRITE SENSOR PROTEIN NARX-RELATED"/>
    <property type="match status" value="1"/>
</dbReference>
<dbReference type="InterPro" id="IPR050482">
    <property type="entry name" value="Sensor_HK_TwoCompSys"/>
</dbReference>
<evidence type="ECO:0000256" key="15">
    <source>
        <dbReference type="ARBA" id="ARBA00023012"/>
    </source>
</evidence>
<dbReference type="RefSeq" id="WP_138723584.1">
    <property type="nucleotide sequence ID" value="NZ_SSHJ02000007.1"/>
</dbReference>
<evidence type="ECO:0000256" key="9">
    <source>
        <dbReference type="ARBA" id="ARBA00022679"/>
    </source>
</evidence>
<accession>A0ABW9J7H7</accession>
<evidence type="ECO:0000256" key="13">
    <source>
        <dbReference type="ARBA" id="ARBA00022840"/>
    </source>
</evidence>
<dbReference type="Proteomes" id="UP001517247">
    <property type="component" value="Unassembled WGS sequence"/>
</dbReference>
<comment type="subcellular location">
    <subcellularLocation>
        <location evidence="3">Cytoplasm</location>
    </subcellularLocation>
</comment>
<keyword evidence="11" id="KW-0547">Nucleotide-binding</keyword>
<keyword evidence="7" id="KW-0963">Cytoplasm</keyword>
<evidence type="ECO:0000313" key="22">
    <source>
        <dbReference type="Proteomes" id="UP001517247"/>
    </source>
</evidence>
<evidence type="ECO:0000256" key="10">
    <source>
        <dbReference type="ARBA" id="ARBA00022723"/>
    </source>
</evidence>
<dbReference type="CDD" id="cd16917">
    <property type="entry name" value="HATPase_UhpB-NarQ-NarX-like"/>
    <property type="match status" value="1"/>
</dbReference>
<gene>
    <name evidence="21" type="ORF">E6A44_012905</name>
</gene>
<keyword evidence="8" id="KW-0597">Phosphoprotein</keyword>